<organism evidence="1 2">
    <name type="scientific">Parasponia andersonii</name>
    <name type="common">Sponia andersonii</name>
    <dbReference type="NCBI Taxonomy" id="3476"/>
    <lineage>
        <taxon>Eukaryota</taxon>
        <taxon>Viridiplantae</taxon>
        <taxon>Streptophyta</taxon>
        <taxon>Embryophyta</taxon>
        <taxon>Tracheophyta</taxon>
        <taxon>Spermatophyta</taxon>
        <taxon>Magnoliopsida</taxon>
        <taxon>eudicotyledons</taxon>
        <taxon>Gunneridae</taxon>
        <taxon>Pentapetalae</taxon>
        <taxon>rosids</taxon>
        <taxon>fabids</taxon>
        <taxon>Rosales</taxon>
        <taxon>Cannabaceae</taxon>
        <taxon>Parasponia</taxon>
    </lineage>
</organism>
<dbReference type="Proteomes" id="UP000237105">
    <property type="component" value="Unassembled WGS sequence"/>
</dbReference>
<comment type="caution">
    <text evidence="1">The sequence shown here is derived from an EMBL/GenBank/DDBJ whole genome shotgun (WGS) entry which is preliminary data.</text>
</comment>
<sequence length="151" mass="17597">MLADVTQGSSNWTLKLTWLQKQQPTQQLLEEEASTQLEILEIWESLESIWKQKSREDWLKEGDQNTKFFHASTVVRRKRNHILAIEKNNGDWLRCRATIGNYLNENFTNLFTLSNPVISEELEVLIDSSITAEENAELCRLPTYDEVKTIV</sequence>
<proteinExistence type="predicted"/>
<reference evidence="2" key="1">
    <citation type="submission" date="2016-06" db="EMBL/GenBank/DDBJ databases">
        <title>Parallel loss of symbiosis genes in relatives of nitrogen-fixing non-legume Parasponia.</title>
        <authorList>
            <person name="Van Velzen R."/>
            <person name="Holmer R."/>
            <person name="Bu F."/>
            <person name="Rutten L."/>
            <person name="Van Zeijl A."/>
            <person name="Liu W."/>
            <person name="Santuari L."/>
            <person name="Cao Q."/>
            <person name="Sharma T."/>
            <person name="Shen D."/>
            <person name="Roswanjaya Y."/>
            <person name="Wardhani T."/>
            <person name="Kalhor M.S."/>
            <person name="Jansen J."/>
            <person name="Van den Hoogen J."/>
            <person name="Gungor B."/>
            <person name="Hartog M."/>
            <person name="Hontelez J."/>
            <person name="Verver J."/>
            <person name="Yang W.-C."/>
            <person name="Schijlen E."/>
            <person name="Repin R."/>
            <person name="Schilthuizen M."/>
            <person name="Schranz E."/>
            <person name="Heidstra R."/>
            <person name="Miyata K."/>
            <person name="Fedorova E."/>
            <person name="Kohlen W."/>
            <person name="Bisseling T."/>
            <person name="Smit S."/>
            <person name="Geurts R."/>
        </authorList>
    </citation>
    <scope>NUCLEOTIDE SEQUENCE [LARGE SCALE GENOMIC DNA]</scope>
    <source>
        <strain evidence="2">cv. WU1-14</strain>
    </source>
</reference>
<dbReference type="AlphaFoldDB" id="A0A2P5DSW8"/>
<evidence type="ECO:0000313" key="2">
    <source>
        <dbReference type="Proteomes" id="UP000237105"/>
    </source>
</evidence>
<accession>A0A2P5DSW8</accession>
<evidence type="ECO:0000313" key="1">
    <source>
        <dbReference type="EMBL" id="PON76387.1"/>
    </source>
</evidence>
<dbReference type="EMBL" id="JXTB01000018">
    <property type="protein sequence ID" value="PON76387.1"/>
    <property type="molecule type" value="Genomic_DNA"/>
</dbReference>
<protein>
    <submittedName>
        <fullName evidence="1">Uncharacterized protein</fullName>
    </submittedName>
</protein>
<keyword evidence="2" id="KW-1185">Reference proteome</keyword>
<gene>
    <name evidence="1" type="ORF">PanWU01x14_034410</name>
</gene>
<dbReference type="OrthoDB" id="1194564at2759"/>
<name>A0A2P5DSW8_PARAD</name>